<dbReference type="PRINTS" id="PR00463">
    <property type="entry name" value="EP450I"/>
</dbReference>
<dbReference type="Proteomes" id="UP000095300">
    <property type="component" value="Unassembled WGS sequence"/>
</dbReference>
<proteinExistence type="inferred from homology"/>
<evidence type="ECO:0000256" key="4">
    <source>
        <dbReference type="ARBA" id="ARBA00004406"/>
    </source>
</evidence>
<dbReference type="KEGG" id="scac:106090400"/>
<evidence type="ECO:0008006" key="18">
    <source>
        <dbReference type="Google" id="ProtNLM"/>
    </source>
</evidence>
<evidence type="ECO:0000256" key="8">
    <source>
        <dbReference type="ARBA" id="ARBA00022824"/>
    </source>
</evidence>
<keyword evidence="7 14" id="KW-0479">Metal-binding</keyword>
<evidence type="ECO:0000256" key="10">
    <source>
        <dbReference type="ARBA" id="ARBA00023002"/>
    </source>
</evidence>
<dbReference type="Pfam" id="PF00067">
    <property type="entry name" value="p450"/>
    <property type="match status" value="1"/>
</dbReference>
<reference evidence="16" key="1">
    <citation type="submission" date="2020-05" db="UniProtKB">
        <authorList>
            <consortium name="EnsemblMetazoa"/>
        </authorList>
    </citation>
    <scope>IDENTIFICATION</scope>
    <source>
        <strain evidence="16">USDA</strain>
    </source>
</reference>
<evidence type="ECO:0000256" key="3">
    <source>
        <dbReference type="ARBA" id="ARBA00004174"/>
    </source>
</evidence>
<dbReference type="EnsemblMetazoa" id="SCAU009911-RA">
    <property type="protein sequence ID" value="SCAU009911-PA"/>
    <property type="gene ID" value="SCAU009911"/>
</dbReference>
<sequence length="489" mass="56599">MHLDLFLLLSTVIPLSAYLVLKYLNKINFWRRQNVQTASVFGLLKRTWESHLHVAIHELYMQMCDQAQPCQAIETLATTALVVQDQNAIQDILVTQFDNFNERGFYVNRKDPLVSNLGRVEYDLWKPMRRTYASSLTAAKTKEYFVLFQKLGDQMLHVFNNAMSSNQGVLDAYDVCQRYAIDLIANVGFGLQLNCLANPKSQARQYTIKAVRESIRPFFDQFKKTFSKLLQLLDIKYHSQTTIDFFSNIMNESLKARRSDFIKNLLEASDDPDLKLSRELMLDQVFGFFTAGFDNTSTAMTYALYELAKDPEIQEKARKEVTAVIGRYANEITYESLKEMTYVYQVIQETLRKYPVGHMLPRTCLRPSTIRTATTSIEIPAHTTIIIPTYGIHHNPRFYPEPDKFRPERFEEEEIAKRPACSFLSFGDGPKICVALQFTRANMVYQLALILSHYRLYLTKGTPDKLKFDRTRMFTLSPLGDIFLKVENI</sequence>
<evidence type="ECO:0000256" key="14">
    <source>
        <dbReference type="PIRSR" id="PIRSR602401-1"/>
    </source>
</evidence>
<comment type="similarity">
    <text evidence="5 15">Belongs to the cytochrome P450 family.</text>
</comment>
<dbReference type="Gene3D" id="1.10.630.10">
    <property type="entry name" value="Cytochrome P450"/>
    <property type="match status" value="1"/>
</dbReference>
<dbReference type="InterPro" id="IPR001128">
    <property type="entry name" value="Cyt_P450"/>
</dbReference>
<evidence type="ECO:0000256" key="5">
    <source>
        <dbReference type="ARBA" id="ARBA00010617"/>
    </source>
</evidence>
<evidence type="ECO:0000256" key="9">
    <source>
        <dbReference type="ARBA" id="ARBA00022848"/>
    </source>
</evidence>
<dbReference type="PANTHER" id="PTHR24292">
    <property type="entry name" value="CYTOCHROME P450"/>
    <property type="match status" value="1"/>
</dbReference>
<evidence type="ECO:0000256" key="11">
    <source>
        <dbReference type="ARBA" id="ARBA00023004"/>
    </source>
</evidence>
<evidence type="ECO:0000256" key="2">
    <source>
        <dbReference type="ARBA" id="ARBA00003690"/>
    </source>
</evidence>
<dbReference type="AlphaFoldDB" id="A0A1I8PPH0"/>
<evidence type="ECO:0000256" key="12">
    <source>
        <dbReference type="ARBA" id="ARBA00023033"/>
    </source>
</evidence>
<protein>
    <recommendedName>
        <fullName evidence="18">Cytochrome P450</fullName>
    </recommendedName>
</protein>
<comment type="function">
    <text evidence="2">May be involved in the metabolism of insect hormones and in the breakdown of synthetic insecticides.</text>
</comment>
<dbReference type="VEuPathDB" id="VectorBase:SCAU009911"/>
<dbReference type="InterPro" id="IPR050476">
    <property type="entry name" value="Insect_CytP450_Detox"/>
</dbReference>
<feature type="binding site" description="axial binding residue" evidence="14">
    <location>
        <position position="433"/>
    </location>
    <ligand>
        <name>heme</name>
        <dbReference type="ChEBI" id="CHEBI:30413"/>
    </ligand>
    <ligandPart>
        <name>Fe</name>
        <dbReference type="ChEBI" id="CHEBI:18248"/>
    </ligandPart>
</feature>
<keyword evidence="6 14" id="KW-0349">Heme</keyword>
<keyword evidence="11 14" id="KW-0408">Iron</keyword>
<dbReference type="GO" id="GO:0005506">
    <property type="term" value="F:iron ion binding"/>
    <property type="evidence" value="ECO:0007669"/>
    <property type="project" value="InterPro"/>
</dbReference>
<dbReference type="GO" id="GO:0005789">
    <property type="term" value="C:endoplasmic reticulum membrane"/>
    <property type="evidence" value="ECO:0007669"/>
    <property type="project" value="UniProtKB-SubCell"/>
</dbReference>
<evidence type="ECO:0000313" key="16">
    <source>
        <dbReference type="EnsemblMetazoa" id="SCAU009911-PA"/>
    </source>
</evidence>
<comment type="cofactor">
    <cofactor evidence="1 14">
        <name>heme</name>
        <dbReference type="ChEBI" id="CHEBI:30413"/>
    </cofactor>
</comment>
<keyword evidence="12 15" id="KW-0503">Monooxygenase</keyword>
<evidence type="ECO:0000256" key="6">
    <source>
        <dbReference type="ARBA" id="ARBA00022617"/>
    </source>
</evidence>
<evidence type="ECO:0000313" key="17">
    <source>
        <dbReference type="Proteomes" id="UP000095300"/>
    </source>
</evidence>
<dbReference type="OrthoDB" id="2789670at2759"/>
<evidence type="ECO:0000256" key="1">
    <source>
        <dbReference type="ARBA" id="ARBA00001971"/>
    </source>
</evidence>
<accession>A0A1I8PPH0</accession>
<gene>
    <name evidence="16" type="primary">106090400</name>
</gene>
<dbReference type="PANTHER" id="PTHR24292:SF54">
    <property type="entry name" value="CYP9F3-RELATED"/>
    <property type="match status" value="1"/>
</dbReference>
<dbReference type="CDD" id="cd11056">
    <property type="entry name" value="CYP6-like"/>
    <property type="match status" value="1"/>
</dbReference>
<dbReference type="PROSITE" id="PS00086">
    <property type="entry name" value="CYTOCHROME_P450"/>
    <property type="match status" value="1"/>
</dbReference>
<dbReference type="InterPro" id="IPR036396">
    <property type="entry name" value="Cyt_P450_sf"/>
</dbReference>
<keyword evidence="9" id="KW-0492">Microsome</keyword>
<evidence type="ECO:0000256" key="13">
    <source>
        <dbReference type="ARBA" id="ARBA00023136"/>
    </source>
</evidence>
<keyword evidence="8" id="KW-0256">Endoplasmic reticulum</keyword>
<evidence type="ECO:0000256" key="7">
    <source>
        <dbReference type="ARBA" id="ARBA00022723"/>
    </source>
</evidence>
<name>A0A1I8PPH0_STOCA</name>
<keyword evidence="10 15" id="KW-0560">Oxidoreductase</keyword>
<organism evidence="16 17">
    <name type="scientific">Stomoxys calcitrans</name>
    <name type="common">Stable fly</name>
    <name type="synonym">Conops calcitrans</name>
    <dbReference type="NCBI Taxonomy" id="35570"/>
    <lineage>
        <taxon>Eukaryota</taxon>
        <taxon>Metazoa</taxon>
        <taxon>Ecdysozoa</taxon>
        <taxon>Arthropoda</taxon>
        <taxon>Hexapoda</taxon>
        <taxon>Insecta</taxon>
        <taxon>Pterygota</taxon>
        <taxon>Neoptera</taxon>
        <taxon>Endopterygota</taxon>
        <taxon>Diptera</taxon>
        <taxon>Brachycera</taxon>
        <taxon>Muscomorpha</taxon>
        <taxon>Muscoidea</taxon>
        <taxon>Muscidae</taxon>
        <taxon>Stomoxys</taxon>
    </lineage>
</organism>
<comment type="subcellular location">
    <subcellularLocation>
        <location evidence="4">Endoplasmic reticulum membrane</location>
        <topology evidence="4">Peripheral membrane protein</topology>
    </subcellularLocation>
    <subcellularLocation>
        <location evidence="3">Microsome membrane</location>
        <topology evidence="3">Peripheral membrane protein</topology>
    </subcellularLocation>
</comment>
<keyword evidence="17" id="KW-1185">Reference proteome</keyword>
<keyword evidence="13" id="KW-0472">Membrane</keyword>
<dbReference type="InterPro" id="IPR002401">
    <property type="entry name" value="Cyt_P450_E_grp-I"/>
</dbReference>
<dbReference type="InterPro" id="IPR017972">
    <property type="entry name" value="Cyt_P450_CS"/>
</dbReference>
<dbReference type="GO" id="GO:0016705">
    <property type="term" value="F:oxidoreductase activity, acting on paired donors, with incorporation or reduction of molecular oxygen"/>
    <property type="evidence" value="ECO:0007669"/>
    <property type="project" value="InterPro"/>
</dbReference>
<evidence type="ECO:0000256" key="15">
    <source>
        <dbReference type="RuleBase" id="RU000461"/>
    </source>
</evidence>
<dbReference type="GO" id="GO:0020037">
    <property type="term" value="F:heme binding"/>
    <property type="evidence" value="ECO:0007669"/>
    <property type="project" value="InterPro"/>
</dbReference>
<dbReference type="SUPFAM" id="SSF48264">
    <property type="entry name" value="Cytochrome P450"/>
    <property type="match status" value="1"/>
</dbReference>
<dbReference type="GO" id="GO:0004497">
    <property type="term" value="F:monooxygenase activity"/>
    <property type="evidence" value="ECO:0007669"/>
    <property type="project" value="UniProtKB-KW"/>
</dbReference>
<dbReference type="STRING" id="35570.A0A1I8PPH0"/>
<dbReference type="PRINTS" id="PR00385">
    <property type="entry name" value="P450"/>
</dbReference>